<dbReference type="Gene3D" id="1.10.630.10">
    <property type="entry name" value="Cytochrome P450"/>
    <property type="match status" value="1"/>
</dbReference>
<dbReference type="SUPFAM" id="SSF48264">
    <property type="entry name" value="Cytochrome P450"/>
    <property type="match status" value="1"/>
</dbReference>
<evidence type="ECO:0008006" key="18">
    <source>
        <dbReference type="Google" id="ProtNLM"/>
    </source>
</evidence>
<evidence type="ECO:0000256" key="12">
    <source>
        <dbReference type="ARBA" id="ARBA00023136"/>
    </source>
</evidence>
<comment type="similarity">
    <text evidence="4 14">Belongs to the cytochrome P450 family.</text>
</comment>
<dbReference type="EMBL" id="KZ110592">
    <property type="protein sequence ID" value="OSX65940.1"/>
    <property type="molecule type" value="Genomic_DNA"/>
</dbReference>
<dbReference type="Pfam" id="PF00067">
    <property type="entry name" value="p450"/>
    <property type="match status" value="1"/>
</dbReference>
<keyword evidence="7 13" id="KW-0479">Metal-binding</keyword>
<dbReference type="GeneID" id="36333446"/>
<comment type="subcellular location">
    <subcellularLocation>
        <location evidence="2">Membrane</location>
        <topology evidence="2">Single-pass membrane protein</topology>
    </subcellularLocation>
</comment>
<keyword evidence="6" id="KW-0812">Transmembrane</keyword>
<evidence type="ECO:0000256" key="5">
    <source>
        <dbReference type="ARBA" id="ARBA00022617"/>
    </source>
</evidence>
<keyword evidence="8" id="KW-1133">Transmembrane helix</keyword>
<feature type="chain" id="PRO_5010856742" description="Cytochrome P450" evidence="15">
    <location>
        <begin position="20"/>
        <end position="515"/>
    </location>
</feature>
<reference evidence="16 17" key="1">
    <citation type="submission" date="2017-04" db="EMBL/GenBank/DDBJ databases">
        <title>Genome Sequence of the Model Brown-Rot Fungus Postia placenta SB12.</title>
        <authorList>
            <consortium name="DOE Joint Genome Institute"/>
            <person name="Gaskell J."/>
            <person name="Kersten P."/>
            <person name="Larrondo L.F."/>
            <person name="Canessa P."/>
            <person name="Martinez D."/>
            <person name="Hibbett D."/>
            <person name="Schmoll M."/>
            <person name="Kubicek C.P."/>
            <person name="Martinez A.T."/>
            <person name="Yadav J."/>
            <person name="Master E."/>
            <person name="Magnuson J.K."/>
            <person name="James T."/>
            <person name="Yaver D."/>
            <person name="Berka R."/>
            <person name="Labutti K."/>
            <person name="Lipzen A."/>
            <person name="Aerts A."/>
            <person name="Barry K."/>
            <person name="Henrissat B."/>
            <person name="Blanchette R."/>
            <person name="Grigoriev I."/>
            <person name="Cullen D."/>
        </authorList>
    </citation>
    <scope>NUCLEOTIDE SEQUENCE [LARGE SCALE GENOMIC DNA]</scope>
    <source>
        <strain evidence="16 17">MAD-698-R-SB12</strain>
    </source>
</reference>
<dbReference type="GO" id="GO:0005506">
    <property type="term" value="F:iron ion binding"/>
    <property type="evidence" value="ECO:0007669"/>
    <property type="project" value="InterPro"/>
</dbReference>
<feature type="binding site" description="axial binding residue" evidence="13">
    <location>
        <position position="441"/>
    </location>
    <ligand>
        <name>heme</name>
        <dbReference type="ChEBI" id="CHEBI:30413"/>
    </ligand>
    <ligandPart>
        <name>Fe</name>
        <dbReference type="ChEBI" id="CHEBI:18248"/>
    </ligandPart>
</feature>
<evidence type="ECO:0000313" key="17">
    <source>
        <dbReference type="Proteomes" id="UP000194127"/>
    </source>
</evidence>
<evidence type="ECO:0000256" key="2">
    <source>
        <dbReference type="ARBA" id="ARBA00004167"/>
    </source>
</evidence>
<dbReference type="OrthoDB" id="1470350at2759"/>
<dbReference type="RefSeq" id="XP_024342734.1">
    <property type="nucleotide sequence ID" value="XM_024488497.1"/>
</dbReference>
<accession>A0A1X6NBP5</accession>
<proteinExistence type="inferred from homology"/>
<keyword evidence="5 13" id="KW-0349">Heme</keyword>
<gene>
    <name evidence="16" type="ORF">POSPLADRAFT_1177398</name>
</gene>
<organism evidence="16 17">
    <name type="scientific">Postia placenta MAD-698-R-SB12</name>
    <dbReference type="NCBI Taxonomy" id="670580"/>
    <lineage>
        <taxon>Eukaryota</taxon>
        <taxon>Fungi</taxon>
        <taxon>Dikarya</taxon>
        <taxon>Basidiomycota</taxon>
        <taxon>Agaricomycotina</taxon>
        <taxon>Agaricomycetes</taxon>
        <taxon>Polyporales</taxon>
        <taxon>Adustoporiaceae</taxon>
        <taxon>Rhodonia</taxon>
    </lineage>
</organism>
<comment type="cofactor">
    <cofactor evidence="1 13">
        <name>heme</name>
        <dbReference type="ChEBI" id="CHEBI:30413"/>
    </cofactor>
</comment>
<dbReference type="InterPro" id="IPR001128">
    <property type="entry name" value="Cyt_P450"/>
</dbReference>
<evidence type="ECO:0000256" key="1">
    <source>
        <dbReference type="ARBA" id="ARBA00001971"/>
    </source>
</evidence>
<name>A0A1X6NBP5_9APHY</name>
<dbReference type="PANTHER" id="PTHR46300">
    <property type="entry name" value="P450, PUTATIVE (EUROFUNG)-RELATED-RELATED"/>
    <property type="match status" value="1"/>
</dbReference>
<dbReference type="GO" id="GO:0016020">
    <property type="term" value="C:membrane"/>
    <property type="evidence" value="ECO:0007669"/>
    <property type="project" value="UniProtKB-SubCell"/>
</dbReference>
<evidence type="ECO:0000256" key="3">
    <source>
        <dbReference type="ARBA" id="ARBA00005179"/>
    </source>
</evidence>
<evidence type="ECO:0000256" key="4">
    <source>
        <dbReference type="ARBA" id="ARBA00010617"/>
    </source>
</evidence>
<evidence type="ECO:0000256" key="14">
    <source>
        <dbReference type="RuleBase" id="RU000461"/>
    </source>
</evidence>
<dbReference type="Proteomes" id="UP000194127">
    <property type="component" value="Unassembled WGS sequence"/>
</dbReference>
<evidence type="ECO:0000256" key="8">
    <source>
        <dbReference type="ARBA" id="ARBA00022989"/>
    </source>
</evidence>
<dbReference type="CDD" id="cd11065">
    <property type="entry name" value="CYP64-like"/>
    <property type="match status" value="1"/>
</dbReference>
<dbReference type="GO" id="GO:0020037">
    <property type="term" value="F:heme binding"/>
    <property type="evidence" value="ECO:0007669"/>
    <property type="project" value="InterPro"/>
</dbReference>
<dbReference type="GO" id="GO:0016705">
    <property type="term" value="F:oxidoreductase activity, acting on paired donors, with incorporation or reduction of molecular oxygen"/>
    <property type="evidence" value="ECO:0007669"/>
    <property type="project" value="InterPro"/>
</dbReference>
<sequence>MTVHITSLTLLFILLSSLAYVWYRGRIRSSKLPPGPRPLPLIGNVHQLPLKDQHKTFAEWGREYGDLIYLRIFATPVLVVHSLSAARELLEGKNSVTSDRPHMVFVREFLGYDSCFPFIPYGEVWRRQRKWVHTALETKESLASYSRSQRRAVHALLSDLLNEPERYSQHLIRRYMAAMMMVIVYGHTMTSKDDAFVRTAEEAMGGTAKLGDIASSLVDFLPILRHLPSWIPGMGFKRKIPQVRQLVQKTMDEPFEMARKAMIDGHDQSYFVAKIISSQSEGRLLQPDQLLLKYAAGALYIAAVDTTATTLSTFLLAMVLHPEVLRKAQAEIDRVVGGTRLPNVEDRASLPYVDCIIKEVYRCAFPFLGIPHAMSRDEVLRGHNIARGTVIVANLWAMTQDSTLYPEPETFRPERFQEMDSHTAEQADPRKFIFGFGRRICPGRHFADMNIWLTISSIIAAFDISKARDAEGNEIMPQMSFTSGLVSFPDPFECDIRPRTARTRHLISQLSENPA</sequence>
<dbReference type="InterPro" id="IPR036396">
    <property type="entry name" value="Cyt_P450_sf"/>
</dbReference>
<keyword evidence="12" id="KW-0472">Membrane</keyword>
<evidence type="ECO:0000256" key="6">
    <source>
        <dbReference type="ARBA" id="ARBA00022692"/>
    </source>
</evidence>
<evidence type="ECO:0000256" key="11">
    <source>
        <dbReference type="ARBA" id="ARBA00023033"/>
    </source>
</evidence>
<dbReference type="InterPro" id="IPR002401">
    <property type="entry name" value="Cyt_P450_E_grp-I"/>
</dbReference>
<keyword evidence="9 14" id="KW-0560">Oxidoreductase</keyword>
<dbReference type="InterPro" id="IPR050364">
    <property type="entry name" value="Cytochrome_P450_fung"/>
</dbReference>
<keyword evidence="10 13" id="KW-0408">Iron</keyword>
<dbReference type="PRINTS" id="PR00385">
    <property type="entry name" value="P450"/>
</dbReference>
<dbReference type="GO" id="GO:0004497">
    <property type="term" value="F:monooxygenase activity"/>
    <property type="evidence" value="ECO:0007669"/>
    <property type="project" value="UniProtKB-KW"/>
</dbReference>
<dbReference type="InterPro" id="IPR017972">
    <property type="entry name" value="Cyt_P450_CS"/>
</dbReference>
<dbReference type="PROSITE" id="PS00086">
    <property type="entry name" value="CYTOCHROME_P450"/>
    <property type="match status" value="1"/>
</dbReference>
<keyword evidence="17" id="KW-1185">Reference proteome</keyword>
<evidence type="ECO:0000256" key="13">
    <source>
        <dbReference type="PIRSR" id="PIRSR602401-1"/>
    </source>
</evidence>
<feature type="signal peptide" evidence="15">
    <location>
        <begin position="1"/>
        <end position="19"/>
    </location>
</feature>
<dbReference type="PANTHER" id="PTHR46300:SF7">
    <property type="entry name" value="P450, PUTATIVE (EUROFUNG)-RELATED"/>
    <property type="match status" value="1"/>
</dbReference>
<keyword evidence="11 14" id="KW-0503">Monooxygenase</keyword>
<protein>
    <recommendedName>
        <fullName evidence="18">Cytochrome P450</fullName>
    </recommendedName>
</protein>
<dbReference type="AlphaFoldDB" id="A0A1X6NBP5"/>
<dbReference type="PRINTS" id="PR00463">
    <property type="entry name" value="EP450I"/>
</dbReference>
<evidence type="ECO:0000256" key="9">
    <source>
        <dbReference type="ARBA" id="ARBA00023002"/>
    </source>
</evidence>
<evidence type="ECO:0000256" key="7">
    <source>
        <dbReference type="ARBA" id="ARBA00022723"/>
    </source>
</evidence>
<keyword evidence="15" id="KW-0732">Signal</keyword>
<evidence type="ECO:0000256" key="15">
    <source>
        <dbReference type="SAM" id="SignalP"/>
    </source>
</evidence>
<dbReference type="STRING" id="670580.A0A1X6NBP5"/>
<evidence type="ECO:0000313" key="16">
    <source>
        <dbReference type="EMBL" id="OSX65940.1"/>
    </source>
</evidence>
<comment type="pathway">
    <text evidence="3">Secondary metabolite biosynthesis.</text>
</comment>
<evidence type="ECO:0000256" key="10">
    <source>
        <dbReference type="ARBA" id="ARBA00023004"/>
    </source>
</evidence>